<feature type="compositionally biased region" description="Basic and acidic residues" evidence="6">
    <location>
        <begin position="574"/>
        <end position="583"/>
    </location>
</feature>
<comment type="caution">
    <text evidence="8">The sequence shown here is derived from an EMBL/GenBank/DDBJ whole genome shotgun (WGS) entry which is preliminary data.</text>
</comment>
<protein>
    <submittedName>
        <fullName evidence="8">LLM class flavin-dependent oxidoreductase</fullName>
    </submittedName>
</protein>
<dbReference type="CDD" id="cd05931">
    <property type="entry name" value="FAAL"/>
    <property type="match status" value="1"/>
</dbReference>
<dbReference type="InterPro" id="IPR025110">
    <property type="entry name" value="AMP-bd_C"/>
</dbReference>
<dbReference type="InterPro" id="IPR000873">
    <property type="entry name" value="AMP-dep_synth/lig_dom"/>
</dbReference>
<evidence type="ECO:0000256" key="3">
    <source>
        <dbReference type="ARBA" id="ARBA00022553"/>
    </source>
</evidence>
<gene>
    <name evidence="8" type="ORF">SM436_15360</name>
</gene>
<dbReference type="Gene3D" id="3.30.300.30">
    <property type="match status" value="2"/>
</dbReference>
<dbReference type="Proteomes" id="UP001569904">
    <property type="component" value="Unassembled WGS sequence"/>
</dbReference>
<evidence type="ECO:0000259" key="7">
    <source>
        <dbReference type="PROSITE" id="PS50075"/>
    </source>
</evidence>
<dbReference type="EMBL" id="JAXCEH010000008">
    <property type="protein sequence ID" value="MFA1555066.1"/>
    <property type="molecule type" value="Genomic_DNA"/>
</dbReference>
<name>A0ABV4QWS7_9ACTN</name>
<dbReference type="InterPro" id="IPR009081">
    <property type="entry name" value="PP-bd_ACP"/>
</dbReference>
<dbReference type="SUPFAM" id="SSF47336">
    <property type="entry name" value="ACP-like"/>
    <property type="match status" value="2"/>
</dbReference>
<feature type="domain" description="Carrier" evidence="7">
    <location>
        <begin position="590"/>
        <end position="667"/>
    </location>
</feature>
<dbReference type="CDD" id="cd19531">
    <property type="entry name" value="LCL_NRPS-like"/>
    <property type="match status" value="1"/>
</dbReference>
<dbReference type="RefSeq" id="WP_371941754.1">
    <property type="nucleotide sequence ID" value="NZ_JAXCEH010000008.1"/>
</dbReference>
<feature type="compositionally biased region" description="Basic residues" evidence="6">
    <location>
        <begin position="2108"/>
        <end position="2127"/>
    </location>
</feature>
<dbReference type="PROSITE" id="PS00455">
    <property type="entry name" value="AMP_BINDING"/>
    <property type="match status" value="1"/>
</dbReference>
<dbReference type="PANTHER" id="PTHR45527">
    <property type="entry name" value="NONRIBOSOMAL PEPTIDE SYNTHETASE"/>
    <property type="match status" value="1"/>
</dbReference>
<evidence type="ECO:0000313" key="8">
    <source>
        <dbReference type="EMBL" id="MFA1555066.1"/>
    </source>
</evidence>
<dbReference type="InterPro" id="IPR020806">
    <property type="entry name" value="PKS_PP-bd"/>
</dbReference>
<evidence type="ECO:0000256" key="6">
    <source>
        <dbReference type="SAM" id="MobiDB-lite"/>
    </source>
</evidence>
<keyword evidence="5" id="KW-0443">Lipid metabolism</keyword>
<feature type="domain" description="Carrier" evidence="7">
    <location>
        <begin position="2021"/>
        <end position="2096"/>
    </location>
</feature>
<dbReference type="Pfam" id="PF00668">
    <property type="entry name" value="Condensation"/>
    <property type="match status" value="1"/>
</dbReference>
<dbReference type="SUPFAM" id="SSF52777">
    <property type="entry name" value="CoA-dependent acyltransferases"/>
    <property type="match status" value="2"/>
</dbReference>
<dbReference type="Gene3D" id="3.30.559.30">
    <property type="entry name" value="Nonribosomal peptide synthetase, condensation domain"/>
    <property type="match status" value="1"/>
</dbReference>
<dbReference type="Gene3D" id="1.10.1200.10">
    <property type="entry name" value="ACP-like"/>
    <property type="match status" value="1"/>
</dbReference>
<keyword evidence="2" id="KW-0596">Phosphopantetheine</keyword>
<feature type="compositionally biased region" description="Basic and acidic residues" evidence="6">
    <location>
        <begin position="743"/>
        <end position="762"/>
    </location>
</feature>
<dbReference type="SMART" id="SM00823">
    <property type="entry name" value="PKS_PP"/>
    <property type="match status" value="2"/>
</dbReference>
<evidence type="ECO:0000256" key="4">
    <source>
        <dbReference type="ARBA" id="ARBA00022832"/>
    </source>
</evidence>
<dbReference type="Pfam" id="PF00550">
    <property type="entry name" value="PP-binding"/>
    <property type="match status" value="2"/>
</dbReference>
<dbReference type="InterPro" id="IPR042099">
    <property type="entry name" value="ANL_N_sf"/>
</dbReference>
<dbReference type="Gene3D" id="3.20.20.30">
    <property type="entry name" value="Luciferase-like domain"/>
    <property type="match status" value="1"/>
</dbReference>
<dbReference type="CDD" id="cd00347">
    <property type="entry name" value="Flavin_utilizing_monoxygenases"/>
    <property type="match status" value="1"/>
</dbReference>
<dbReference type="Pfam" id="PF00296">
    <property type="entry name" value="Bac_luciferase"/>
    <property type="match status" value="1"/>
</dbReference>
<dbReference type="Pfam" id="PF23024">
    <property type="entry name" value="AMP-dom_DIP2-like"/>
    <property type="match status" value="1"/>
</dbReference>
<feature type="region of interest" description="Disordered" evidence="6">
    <location>
        <begin position="338"/>
        <end position="360"/>
    </location>
</feature>
<dbReference type="SUPFAM" id="SSF56801">
    <property type="entry name" value="Acetyl-CoA synthetase-like"/>
    <property type="match status" value="3"/>
</dbReference>
<feature type="region of interest" description="Disordered" evidence="6">
    <location>
        <begin position="743"/>
        <end position="763"/>
    </location>
</feature>
<keyword evidence="3" id="KW-0597">Phosphoprotein</keyword>
<dbReference type="InterPro" id="IPR045851">
    <property type="entry name" value="AMP-bd_C_sf"/>
</dbReference>
<dbReference type="InterPro" id="IPR023213">
    <property type="entry name" value="CAT-like_dom_sf"/>
</dbReference>
<dbReference type="InterPro" id="IPR024011">
    <property type="entry name" value="Biosynth_lucif-like_mOase_dom"/>
</dbReference>
<sequence>MFDSVSDLLRWRAQEQPDAIGYSFVSESGTARLSYADLDRRARSIAGMLREECAPGDRVVLLLPPGLDYVAALCGCLYAALVAVPVYPPGGAGAAQSLARLEAVIHDAAPTAAVTSADSRDAVVGLVRRQARPGGLHVVCADLAEDGAADWEPKGAASSDLAFLQYTSGSTATPKGVMVTHGNLLHNGADIEAAFGFSPSSTMVSWLPPYHDMGLIGCVLQPLYSGFPTVLMAPAYFVRRPVRWLEAIAAHRATVSGGPNFAYELCVRKIAPADIDGLDLGGWRLAFNGAEPVRADVMDRFAELLEPTGFSRTAFYPCYGLAEATLFVTGGDRDRPPVVRSRDAVSGEPAAGGREGLPPLVGCGRPSSAQRLLIVDPDTRTQCPDGTVGEIWVAGPSVTKGYWGKPQETAECFDARLTDAEAGPFLRTGDLGFLEAGELFVSGRLKDLIVQHGINHYPQDIEYTAVKAHPALRPNGCAAFGITVDGAERLVVVHEVARRGDGGHPDKAVHSDKAVHADIAAAIRRAVAQEHLLMPHDVVLLPPGGLPRTSSGKVRRHAARGNYLRDLAQARAAVPREKTRESADPPAPRRTAEDVAELLCREVAARVGGSAGDVDRSLTCPALGLDSVVMVELQHLLEATLGIEFPLSGLYDLPVAEVAERAARAPRVTEPAGAPMPDELPLSRGQRGLWFQEKLTDCGAAYVLSGAVGLPDGADPAALERAVRAVVDRHPLLRSTFVDRDGEPVQRVEPRSGPVLEHRTHPGEAPGLLEQELSAVAQQPMDVGRGPLFRTLLWSGAGLRPVLLVVAHHLVADLWSLSLVMKEIAEFYGREVSGRPLPAHGPDRHAEFVAAQASYLDSPQGRADEEFWKRRLTGTLPVLDLPCDRPRPSLQTFRGDGRRFTVGPAATARLRALAKDSGATLYTLLACAYQVLLHRYTGQTDILVGSPTSGRERSVFADTVGYLVNPVVLRGDLGGDPTFRELLERFRGVVADAMTHRNHPFAALVESLRGNRDLARPPVFQTMFVHNRAWADAPSALGMLAAGLDGGRFELGGLPFEPVPLPTRSTQFDLTLAMAETGDSLAGVFQYNSELFEEATVAGLAEAFTVLLDGLGRDPGLPIGRLPLLSGPTRRRVLDAATGAVCELPGHCVHQAVTARAVRQPDAVAIVCGAARVTYRELDAHADRVAARLAAAGAGPGTRVGLCADRSPALLAGLLGILKSGAAYVPLDPRHPRERSAAIVADARISVMATRGGLADGLAPAGMPVIDLDAAAADDPAPDGRRTRCAVDPGQAAYVLYTSGSTGAPKGVVVSHRNVINFFTGMDRRVGCGPSDTMLAVTGVGFDISVLELLWTLARGARVVLLDEPALTPRGSTPRAAARRSPLDYSLFFFASSSAMEAGDRYRLVVEGARFADRHGFSAVWTPERHFHEFGGLFPNPSVLSAALATATENVAIRAGSVVLPLHSPIRVAEEWALVDNLSGGRAGVAFASGWHADDFVFFPERFADRKEQMFRDIETVRTLWRGGGVPGVGGAGNPVEVRIHPAPVQPELPTWITAAGSPATFARAGAIGANLLTHLLGQTVDGVAANVRRYREARAGHGHDPDSGVVTLMLHTFVGATTDSVKAQVRRPFIEYLRSSVGLIDTLVKGLGLDLDLSALSETDMADLLDFAFERYFETSGLFGTPDSLQPLVEALGDAGVTEVACLIDFGLPEDVVLAHLPDLQALRSRAAATAPPGPDPTVAATIEEHRPTLLQSTPSLMRMLALQPGVMWGLRSLRALLLGGETLPPVLARTLREALPATLLNMYGPTETTVWSATHEVQGDEAKVPLGTAIANTRIHVVDRRLEPVPPGAEGELVIGGAGVARGYWGLPGLTAERFVPDPFAAAPGERLYRTGDLGRLRADGSIEFLGRADRQLKIRGTRIEPAEIEAALTSRPEVREAVVVARDDAGGDPRLVAYVVPAEETAAPDPQEVRRRLGALLPATMVPSFVVVLPRLPLTANGKLDVAALPRPGSTGSGGAAPPTSDLERRIAEVWSEVLGVDSVGLYDNFFDLGGHSLLMVRVHARLLPMAGRDLPLIKLLEHPTVSALAAYLGADAAAPHSFDASGARARRRRESRRARRAPGRGSR</sequence>
<dbReference type="NCBIfam" id="TIGR04020">
    <property type="entry name" value="seco_metab_LLM"/>
    <property type="match status" value="1"/>
</dbReference>
<evidence type="ECO:0000313" key="9">
    <source>
        <dbReference type="Proteomes" id="UP001569904"/>
    </source>
</evidence>
<dbReference type="InterPro" id="IPR040097">
    <property type="entry name" value="FAAL/FAAC"/>
</dbReference>
<dbReference type="InterPro" id="IPR001242">
    <property type="entry name" value="Condensation_dom"/>
</dbReference>
<dbReference type="PANTHER" id="PTHR45527:SF1">
    <property type="entry name" value="FATTY ACID SYNTHASE"/>
    <property type="match status" value="1"/>
</dbReference>
<organism evidence="8 9">
    <name type="scientific">Actinomadura chokoriensis</name>
    <dbReference type="NCBI Taxonomy" id="454156"/>
    <lineage>
        <taxon>Bacteria</taxon>
        <taxon>Bacillati</taxon>
        <taxon>Actinomycetota</taxon>
        <taxon>Actinomycetes</taxon>
        <taxon>Streptosporangiales</taxon>
        <taxon>Thermomonosporaceae</taxon>
        <taxon>Actinomadura</taxon>
    </lineage>
</organism>
<reference evidence="8 9" key="1">
    <citation type="submission" date="2023-11" db="EMBL/GenBank/DDBJ databases">
        <title>Actinomadura monticuli sp. nov., isolated from volcanic ash.</title>
        <authorList>
            <person name="Lee S.D."/>
            <person name="Yang H."/>
            <person name="Kim I.S."/>
        </authorList>
    </citation>
    <scope>NUCLEOTIDE SEQUENCE [LARGE SCALE GENOMIC DNA]</scope>
    <source>
        <strain evidence="8 9">DSM 45346</strain>
    </source>
</reference>
<dbReference type="Pfam" id="PF13193">
    <property type="entry name" value="AMP-binding_C"/>
    <property type="match status" value="1"/>
</dbReference>
<feature type="region of interest" description="Disordered" evidence="6">
    <location>
        <begin position="570"/>
        <end position="592"/>
    </location>
</feature>
<dbReference type="CDD" id="cd05930">
    <property type="entry name" value="A_NRPS"/>
    <property type="match status" value="1"/>
</dbReference>
<keyword evidence="4" id="KW-0276">Fatty acid metabolism</keyword>
<comment type="cofactor">
    <cofactor evidence="1">
        <name>pantetheine 4'-phosphate</name>
        <dbReference type="ChEBI" id="CHEBI:47942"/>
    </cofactor>
</comment>
<keyword evidence="9" id="KW-1185">Reference proteome</keyword>
<accession>A0ABV4QWS7</accession>
<dbReference type="InterPro" id="IPR029058">
    <property type="entry name" value="AB_hydrolase_fold"/>
</dbReference>
<dbReference type="SUPFAM" id="SSF51679">
    <property type="entry name" value="Bacterial luciferase-like"/>
    <property type="match status" value="1"/>
</dbReference>
<dbReference type="InterPro" id="IPR036661">
    <property type="entry name" value="Luciferase-like_sf"/>
</dbReference>
<proteinExistence type="predicted"/>
<evidence type="ECO:0000256" key="2">
    <source>
        <dbReference type="ARBA" id="ARBA00022450"/>
    </source>
</evidence>
<dbReference type="PROSITE" id="PS50075">
    <property type="entry name" value="CARRIER"/>
    <property type="match status" value="2"/>
</dbReference>
<evidence type="ECO:0000256" key="1">
    <source>
        <dbReference type="ARBA" id="ARBA00001957"/>
    </source>
</evidence>
<dbReference type="Gene3D" id="3.30.559.10">
    <property type="entry name" value="Chloramphenicol acetyltransferase-like domain"/>
    <property type="match status" value="1"/>
</dbReference>
<dbReference type="InterPro" id="IPR036736">
    <property type="entry name" value="ACP-like_sf"/>
</dbReference>
<dbReference type="Gene3D" id="3.40.50.1820">
    <property type="entry name" value="alpha/beta hydrolase"/>
    <property type="match status" value="1"/>
</dbReference>
<feature type="region of interest" description="Disordered" evidence="6">
    <location>
        <begin position="2102"/>
        <end position="2127"/>
    </location>
</feature>
<evidence type="ECO:0000256" key="5">
    <source>
        <dbReference type="ARBA" id="ARBA00023098"/>
    </source>
</evidence>
<dbReference type="Pfam" id="PF00501">
    <property type="entry name" value="AMP-binding"/>
    <property type="match status" value="3"/>
</dbReference>
<dbReference type="Gene3D" id="3.40.50.12780">
    <property type="entry name" value="N-terminal domain of ligase-like"/>
    <property type="match status" value="2"/>
</dbReference>
<dbReference type="InterPro" id="IPR011251">
    <property type="entry name" value="Luciferase-like_dom"/>
</dbReference>
<dbReference type="InterPro" id="IPR020845">
    <property type="entry name" value="AMP-binding_CS"/>
</dbReference>
<dbReference type="Gene3D" id="3.40.50.980">
    <property type="match status" value="2"/>
</dbReference>